<name>A0AAU7E3W4_9VIRU</name>
<accession>A0AAU7E3W4</accession>
<proteinExistence type="predicted"/>
<sequence length="34" mass="3947">MACLFRGEVNGIIQKRVNSMPIKDTYNSLIFSHY</sequence>
<evidence type="ECO:0000313" key="1">
    <source>
        <dbReference type="EMBL" id="XBH24306.1"/>
    </source>
</evidence>
<protein>
    <submittedName>
        <fullName evidence="1">Uncharacterized protein</fullName>
    </submittedName>
</protein>
<dbReference type="EMBL" id="PP664540">
    <property type="protein sequence ID" value="XBH24306.1"/>
    <property type="molecule type" value="Genomic_DNA"/>
</dbReference>
<organism evidence="1">
    <name type="scientific">Salmonella phage pJS4</name>
    <dbReference type="NCBI Taxonomy" id="3141578"/>
    <lineage>
        <taxon>Viruses</taxon>
    </lineage>
</organism>
<gene>
    <name evidence="1" type="ORF">TLEXVJXA_CDS0521</name>
</gene>
<reference evidence="1" key="1">
    <citation type="submission" date="2024-04" db="EMBL/GenBank/DDBJ databases">
        <title>Whole genome sequence of Salmonella Infantis pESI phage B1.</title>
        <authorList>
            <person name="Stephen J."/>
            <person name="Lekshmi M."/>
            <person name="Rajendran K."/>
            <person name="Nayak B.B."/>
            <person name="Kumar S.H."/>
        </authorList>
    </citation>
    <scope>NUCLEOTIDE SEQUENCE</scope>
</reference>